<dbReference type="Proteomes" id="UP000177126">
    <property type="component" value="Unassembled WGS sequence"/>
</dbReference>
<sequence>MNFQKIQLEYDKIYSYFKTTCEPFDLLEWDGEILNVWNNDKIIETYKYKDLKALNIFAT</sequence>
<evidence type="ECO:0000313" key="2">
    <source>
        <dbReference type="Proteomes" id="UP000177126"/>
    </source>
</evidence>
<dbReference type="EMBL" id="MHNF01000023">
    <property type="protein sequence ID" value="OGZ40917.1"/>
    <property type="molecule type" value="Genomic_DNA"/>
</dbReference>
<organism evidence="1 2">
    <name type="scientific">Candidatus Portnoybacteria bacterium RIFCSPLOWO2_02_FULL_39_11</name>
    <dbReference type="NCBI Taxonomy" id="1802001"/>
    <lineage>
        <taxon>Bacteria</taxon>
        <taxon>Candidatus Portnoyibacteriota</taxon>
    </lineage>
</organism>
<gene>
    <name evidence="1" type="ORF">A3B04_00970</name>
</gene>
<proteinExistence type="predicted"/>
<comment type="caution">
    <text evidence="1">The sequence shown here is derived from an EMBL/GenBank/DDBJ whole genome shotgun (WGS) entry which is preliminary data.</text>
</comment>
<name>A0A1G2FSX8_9BACT</name>
<accession>A0A1G2FSX8</accession>
<evidence type="ECO:0000313" key="1">
    <source>
        <dbReference type="EMBL" id="OGZ40917.1"/>
    </source>
</evidence>
<reference evidence="1 2" key="1">
    <citation type="journal article" date="2016" name="Nat. Commun.">
        <title>Thousands of microbial genomes shed light on interconnected biogeochemical processes in an aquifer system.</title>
        <authorList>
            <person name="Anantharaman K."/>
            <person name="Brown C.T."/>
            <person name="Hug L.A."/>
            <person name="Sharon I."/>
            <person name="Castelle C.J."/>
            <person name="Probst A.J."/>
            <person name="Thomas B.C."/>
            <person name="Singh A."/>
            <person name="Wilkins M.J."/>
            <person name="Karaoz U."/>
            <person name="Brodie E.L."/>
            <person name="Williams K.H."/>
            <person name="Hubbard S.S."/>
            <person name="Banfield J.F."/>
        </authorList>
    </citation>
    <scope>NUCLEOTIDE SEQUENCE [LARGE SCALE GENOMIC DNA]</scope>
</reference>
<dbReference type="AlphaFoldDB" id="A0A1G2FSX8"/>
<protein>
    <submittedName>
        <fullName evidence="1">Uncharacterized protein</fullName>
    </submittedName>
</protein>